<sequence>MKRHSGVRRAQLLIDLAKRTVGSKQAASAYKLHLEHLLAEYDLASSQLQTIEDEVKTVLEQIPYAGKILDIKGVSVIALAGVLGESGDLAAIPMETH</sequence>
<feature type="coiled-coil region" evidence="1">
    <location>
        <begin position="34"/>
        <end position="61"/>
    </location>
</feature>
<evidence type="ECO:0000313" key="3">
    <source>
        <dbReference type="Proteomes" id="UP000644756"/>
    </source>
</evidence>
<dbReference type="AlphaFoldDB" id="A0A917G0V4"/>
<reference evidence="2" key="1">
    <citation type="journal article" date="2014" name="Int. J. Syst. Evol. Microbiol.">
        <title>Complete genome sequence of Corynebacterium casei LMG S-19264T (=DSM 44701T), isolated from a smear-ripened cheese.</title>
        <authorList>
            <consortium name="US DOE Joint Genome Institute (JGI-PGF)"/>
            <person name="Walter F."/>
            <person name="Albersmeier A."/>
            <person name="Kalinowski J."/>
            <person name="Ruckert C."/>
        </authorList>
    </citation>
    <scope>NUCLEOTIDE SEQUENCE</scope>
    <source>
        <strain evidence="2">CGMCC 1.12987</strain>
    </source>
</reference>
<dbReference type="EMBL" id="BMGR01000013">
    <property type="protein sequence ID" value="GGG16859.1"/>
    <property type="molecule type" value="Genomic_DNA"/>
</dbReference>
<accession>A0A917G0V4</accession>
<gene>
    <name evidence="2" type="ORF">GCM10010916_37120</name>
</gene>
<name>A0A917G0V4_9BACL</name>
<proteinExistence type="predicted"/>
<keyword evidence="1" id="KW-0175">Coiled coil</keyword>
<reference evidence="2" key="2">
    <citation type="submission" date="2020-09" db="EMBL/GenBank/DDBJ databases">
        <authorList>
            <person name="Sun Q."/>
            <person name="Zhou Y."/>
        </authorList>
    </citation>
    <scope>NUCLEOTIDE SEQUENCE</scope>
    <source>
        <strain evidence="2">CGMCC 1.12987</strain>
    </source>
</reference>
<protein>
    <submittedName>
        <fullName evidence="2">Uncharacterized protein</fullName>
    </submittedName>
</protein>
<comment type="caution">
    <text evidence="2">The sequence shown here is derived from an EMBL/GenBank/DDBJ whole genome shotgun (WGS) entry which is preliminary data.</text>
</comment>
<dbReference type="Proteomes" id="UP000644756">
    <property type="component" value="Unassembled WGS sequence"/>
</dbReference>
<evidence type="ECO:0000313" key="2">
    <source>
        <dbReference type="EMBL" id="GGG16859.1"/>
    </source>
</evidence>
<keyword evidence="3" id="KW-1185">Reference proteome</keyword>
<evidence type="ECO:0000256" key="1">
    <source>
        <dbReference type="SAM" id="Coils"/>
    </source>
</evidence>
<organism evidence="2 3">
    <name type="scientific">Paenibacillus abyssi</name>
    <dbReference type="NCBI Taxonomy" id="1340531"/>
    <lineage>
        <taxon>Bacteria</taxon>
        <taxon>Bacillati</taxon>
        <taxon>Bacillota</taxon>
        <taxon>Bacilli</taxon>
        <taxon>Bacillales</taxon>
        <taxon>Paenibacillaceae</taxon>
        <taxon>Paenibacillus</taxon>
    </lineage>
</organism>